<keyword evidence="2" id="KW-0472">Membrane</keyword>
<evidence type="ECO:0000313" key="4">
    <source>
        <dbReference type="Proteomes" id="UP000185809"/>
    </source>
</evidence>
<feature type="coiled-coil region" evidence="1">
    <location>
        <begin position="85"/>
        <end position="119"/>
    </location>
</feature>
<name>A0A1F6X0Q5_9BACT</name>
<evidence type="ECO:0008006" key="5">
    <source>
        <dbReference type="Google" id="ProtNLM"/>
    </source>
</evidence>
<gene>
    <name evidence="3" type="ORF">A2995_01445</name>
</gene>
<evidence type="ECO:0000256" key="1">
    <source>
        <dbReference type="SAM" id="Coils"/>
    </source>
</evidence>
<feature type="transmembrane region" description="Helical" evidence="2">
    <location>
        <begin position="6"/>
        <end position="26"/>
    </location>
</feature>
<organism evidence="3 4">
    <name type="scientific">Candidatus Nomurabacteria bacterium RIFCSPLOWO2_01_FULL_33_24</name>
    <dbReference type="NCBI Taxonomy" id="1801765"/>
    <lineage>
        <taxon>Bacteria</taxon>
        <taxon>Candidatus Nomuraibacteriota</taxon>
    </lineage>
</organism>
<dbReference type="AlphaFoldDB" id="A0A1F6X0Q5"/>
<keyword evidence="2" id="KW-1133">Transmembrane helix</keyword>
<dbReference type="EMBL" id="MFUP01000009">
    <property type="protein sequence ID" value="OGI87721.1"/>
    <property type="molecule type" value="Genomic_DNA"/>
</dbReference>
<evidence type="ECO:0000313" key="3">
    <source>
        <dbReference type="EMBL" id="OGI87721.1"/>
    </source>
</evidence>
<dbReference type="PROSITE" id="PS51257">
    <property type="entry name" value="PROKAR_LIPOPROTEIN"/>
    <property type="match status" value="1"/>
</dbReference>
<keyword evidence="1" id="KW-0175">Coiled coil</keyword>
<sequence length="130" mass="15497">MKRLNLFKLFYSLICLPIFFISLFACSNIKYEETDNKDWKRYKKFYIKSHAETPEEVTAINGLIKFSDTYLAAKYSFEAAKTAKLTEEQMKAIKKMEEYAETEEEKEEIQKIKERFEIINGHQEDPVEEK</sequence>
<accession>A0A1F6X0Q5</accession>
<evidence type="ECO:0000256" key="2">
    <source>
        <dbReference type="SAM" id="Phobius"/>
    </source>
</evidence>
<reference evidence="3 4" key="1">
    <citation type="journal article" date="2016" name="Nat. Commun.">
        <title>Thousands of microbial genomes shed light on interconnected biogeochemical processes in an aquifer system.</title>
        <authorList>
            <person name="Anantharaman K."/>
            <person name="Brown C.T."/>
            <person name="Hug L.A."/>
            <person name="Sharon I."/>
            <person name="Castelle C.J."/>
            <person name="Probst A.J."/>
            <person name="Thomas B.C."/>
            <person name="Singh A."/>
            <person name="Wilkins M.J."/>
            <person name="Karaoz U."/>
            <person name="Brodie E.L."/>
            <person name="Williams K.H."/>
            <person name="Hubbard S.S."/>
            <person name="Banfield J.F."/>
        </authorList>
    </citation>
    <scope>NUCLEOTIDE SEQUENCE [LARGE SCALE GENOMIC DNA]</scope>
</reference>
<comment type="caution">
    <text evidence="3">The sequence shown here is derived from an EMBL/GenBank/DDBJ whole genome shotgun (WGS) entry which is preliminary data.</text>
</comment>
<dbReference type="Proteomes" id="UP000185809">
    <property type="component" value="Unassembled WGS sequence"/>
</dbReference>
<protein>
    <recommendedName>
        <fullName evidence="5">Lipoprotein</fullName>
    </recommendedName>
</protein>
<proteinExistence type="predicted"/>
<keyword evidence="2" id="KW-0812">Transmembrane</keyword>